<proteinExistence type="predicted"/>
<reference evidence="9" key="1">
    <citation type="submission" date="2021-01" db="EMBL/GenBank/DDBJ databases">
        <authorList>
            <person name="Corre E."/>
            <person name="Pelletier E."/>
            <person name="Niang G."/>
            <person name="Scheremetjew M."/>
            <person name="Finn R."/>
            <person name="Kale V."/>
            <person name="Holt S."/>
            <person name="Cochrane G."/>
            <person name="Meng A."/>
            <person name="Brown T."/>
            <person name="Cohen L."/>
        </authorList>
    </citation>
    <scope>NUCLEOTIDE SEQUENCE</scope>
    <source>
        <strain evidence="9">SM1012Den-03</strain>
    </source>
</reference>
<evidence type="ECO:0000313" key="9">
    <source>
        <dbReference type="EMBL" id="CAD9613798.1"/>
    </source>
</evidence>
<accession>A0A7S2PRX0</accession>
<evidence type="ECO:0000256" key="6">
    <source>
        <dbReference type="SAM" id="Coils"/>
    </source>
</evidence>
<feature type="compositionally biased region" description="Basic and acidic residues" evidence="7">
    <location>
        <begin position="134"/>
        <end position="143"/>
    </location>
</feature>
<feature type="compositionally biased region" description="Low complexity" evidence="7">
    <location>
        <begin position="255"/>
        <end position="276"/>
    </location>
</feature>
<feature type="compositionally biased region" description="Polar residues" evidence="7">
    <location>
        <begin position="150"/>
        <end position="162"/>
    </location>
</feature>
<comment type="subcellular location">
    <subcellularLocation>
        <location evidence="1">Nucleus</location>
    </subcellularLocation>
</comment>
<protein>
    <recommendedName>
        <fullName evidence="8">dAMP1 SANT/Myb-like domain-containing protein</fullName>
    </recommendedName>
</protein>
<dbReference type="GO" id="GO:0006281">
    <property type="term" value="P:DNA repair"/>
    <property type="evidence" value="ECO:0007669"/>
    <property type="project" value="InterPro"/>
</dbReference>
<dbReference type="InterPro" id="IPR032563">
    <property type="entry name" value="DAMP1_SANT-like"/>
</dbReference>
<evidence type="ECO:0000256" key="1">
    <source>
        <dbReference type="ARBA" id="ARBA00004123"/>
    </source>
</evidence>
<name>A0A7S2PRX0_9STRA</name>
<keyword evidence="6" id="KW-0175">Coiled coil</keyword>
<feature type="domain" description="DAMP1 SANT/Myb-like" evidence="8">
    <location>
        <begin position="38"/>
        <end position="108"/>
    </location>
</feature>
<evidence type="ECO:0000256" key="7">
    <source>
        <dbReference type="SAM" id="MobiDB-lite"/>
    </source>
</evidence>
<dbReference type="PANTHER" id="PTHR12855">
    <property type="entry name" value="DNA METHYLTRANSFERASE 1-ASSOCIATED PROTEIN 1 FAMILY MEMBER"/>
    <property type="match status" value="1"/>
</dbReference>
<dbReference type="EMBL" id="HBGZ01020541">
    <property type="protein sequence ID" value="CAD9613798.1"/>
    <property type="molecule type" value="Transcribed_RNA"/>
</dbReference>
<evidence type="ECO:0000256" key="5">
    <source>
        <dbReference type="ARBA" id="ARBA00023242"/>
    </source>
</evidence>
<evidence type="ECO:0000256" key="3">
    <source>
        <dbReference type="ARBA" id="ARBA00023015"/>
    </source>
</evidence>
<keyword evidence="5" id="KW-0539">Nucleus</keyword>
<dbReference type="GO" id="GO:0003714">
    <property type="term" value="F:transcription corepressor activity"/>
    <property type="evidence" value="ECO:0007669"/>
    <property type="project" value="TreeGrafter"/>
</dbReference>
<dbReference type="GO" id="GO:0006338">
    <property type="term" value="P:chromatin remodeling"/>
    <property type="evidence" value="ECO:0007669"/>
    <property type="project" value="InterPro"/>
</dbReference>
<sequence>MSEVEDLGDTLPDFLTVVNHIQKGGDGTETKADTTTEESSFQQQLLQSNKILPWTKAETDVLMELCQSCDLRWPVIIDRWHLRFKKGTVSSLRKVEDLQYRYYQVGSILAQKRVVAEVTKLSGASTPAGAEEALPSKDPKDTAADATVAEASNSQPAASTVQPPLDPSESAALESTLKLPSAAPSLSFPNTGVSNRGKMFDLVAERARRKQLEYIWNQSQEEAQEEAALRAELRAVEAQLRKLKKAGKHLVPSGSALAAPPQPAKKASTASTNANAAPTKANVASAITAAPASARPTTTVVSAAPVDPFFRAHQEVDASFNETAPVPTPGTPYLQSGRLFPPNIEGHAKLKKSTLKQMDEILSELGVPKEPIPTKRSCDLFDGVRKDAMTLLILQKMALKREAELAEKKAKLERRTSRAATTTTTQEKGEDEGPKATAAKGSKPAEKSKESSQNAIAGATTDKAAPKKKRKNPTPATNPATVVVPPPVVSQPASTAAARVVSADVTKPAAVTSSEPAAAVPPPVPHATTSSSLISQGKTTKAAGRKRVRKK</sequence>
<keyword evidence="4" id="KW-0804">Transcription</keyword>
<dbReference type="InterPro" id="IPR027109">
    <property type="entry name" value="Swc4/Dmap1"/>
</dbReference>
<feature type="region of interest" description="Disordered" evidence="7">
    <location>
        <begin position="122"/>
        <end position="171"/>
    </location>
</feature>
<gene>
    <name evidence="9" type="ORF">SMAR0320_LOCUS14752</name>
</gene>
<keyword evidence="3" id="KW-0805">Transcription regulation</keyword>
<evidence type="ECO:0000256" key="2">
    <source>
        <dbReference type="ARBA" id="ARBA00022853"/>
    </source>
</evidence>
<feature type="region of interest" description="Disordered" evidence="7">
    <location>
        <begin position="251"/>
        <end position="276"/>
    </location>
</feature>
<organism evidence="9">
    <name type="scientific">Skeletonema marinoi</name>
    <dbReference type="NCBI Taxonomy" id="267567"/>
    <lineage>
        <taxon>Eukaryota</taxon>
        <taxon>Sar</taxon>
        <taxon>Stramenopiles</taxon>
        <taxon>Ochrophyta</taxon>
        <taxon>Bacillariophyta</taxon>
        <taxon>Coscinodiscophyceae</taxon>
        <taxon>Thalassiosirophycidae</taxon>
        <taxon>Thalassiosirales</taxon>
        <taxon>Skeletonemataceae</taxon>
        <taxon>Skeletonema</taxon>
        <taxon>Skeletonema marinoi-dohrnii complex</taxon>
    </lineage>
</organism>
<evidence type="ECO:0000259" key="8">
    <source>
        <dbReference type="Pfam" id="PF16282"/>
    </source>
</evidence>
<dbReference type="GO" id="GO:0000122">
    <property type="term" value="P:negative regulation of transcription by RNA polymerase II"/>
    <property type="evidence" value="ECO:0007669"/>
    <property type="project" value="TreeGrafter"/>
</dbReference>
<feature type="region of interest" description="Disordered" evidence="7">
    <location>
        <begin position="409"/>
        <end position="551"/>
    </location>
</feature>
<dbReference type="GO" id="GO:0035267">
    <property type="term" value="C:NuA4 histone acetyltransferase complex"/>
    <property type="evidence" value="ECO:0007669"/>
    <property type="project" value="InterPro"/>
</dbReference>
<feature type="coiled-coil region" evidence="6">
    <location>
        <begin position="219"/>
        <end position="246"/>
    </location>
</feature>
<feature type="compositionally biased region" description="Low complexity" evidence="7">
    <location>
        <begin position="473"/>
        <end position="483"/>
    </location>
</feature>
<feature type="compositionally biased region" description="Low complexity" evidence="7">
    <location>
        <begin position="508"/>
        <end position="518"/>
    </location>
</feature>
<dbReference type="Pfam" id="PF16282">
    <property type="entry name" value="SANT_DAMP1_like"/>
    <property type="match status" value="1"/>
</dbReference>
<dbReference type="GO" id="GO:0000812">
    <property type="term" value="C:Swr1 complex"/>
    <property type="evidence" value="ECO:0007669"/>
    <property type="project" value="TreeGrafter"/>
</dbReference>
<dbReference type="AlphaFoldDB" id="A0A7S2PRX0"/>
<evidence type="ECO:0000256" key="4">
    <source>
        <dbReference type="ARBA" id="ARBA00023163"/>
    </source>
</evidence>
<dbReference type="Gene3D" id="1.10.10.60">
    <property type="entry name" value="Homeodomain-like"/>
    <property type="match status" value="1"/>
</dbReference>
<dbReference type="PANTHER" id="PTHR12855:SF10">
    <property type="entry name" value="DNA METHYLTRANSFERASE 1-ASSOCIATED PROTEIN 1"/>
    <property type="match status" value="1"/>
</dbReference>
<keyword evidence="2" id="KW-0156">Chromatin regulator</keyword>